<feature type="transmembrane region" description="Helical" evidence="6">
    <location>
        <begin position="83"/>
        <end position="109"/>
    </location>
</feature>
<feature type="transmembrane region" description="Helical" evidence="6">
    <location>
        <begin position="205"/>
        <end position="226"/>
    </location>
</feature>
<sequence length="440" mass="44740">MHPGGAGRHTPRIDSTRAAARRYDGTMTAPVTASRGAARWALLALALGSFGIGMTEFTVMGLLPDIAHDALPALWVTSPAAAIAHSGWLISLYALGVVVGAPTIAGFVARFPRHRVMIGLAVALTVGNALTVLAPTFELVAASRFLAGLPHGAYFGIGALVAADVLGPGKRAQGVAFVLTGLTIANVVGVPVGTYLGQQFGWRTAFLAVTVIFGLAAAAIAVFVPAHPGEPGRTLRAELGVFRIGQVWLTLGIGAIGFGGFFAVYSYVAPIVTEVAGSPAWVVPVVLVLMGVGMTVGNLVGGRLADIDLKRTLLGGLMALAAVLTVLALVAHVIVLLAIMVFALGVVSQVLSPTIQTRLMDVAGDNQSIAAALNHSALNIGNSLGAFLGGAVITAGAGFVAPAWVGVVLALAGLVVAASGYRVQRRRVARSTTQPIAVVG</sequence>
<dbReference type="PANTHER" id="PTHR43124">
    <property type="entry name" value="PURINE EFFLUX PUMP PBUE"/>
    <property type="match status" value="1"/>
</dbReference>
<dbReference type="InterPro" id="IPR050189">
    <property type="entry name" value="MFS_Efflux_Transporters"/>
</dbReference>
<comment type="caution">
    <text evidence="8">The sequence shown here is derived from an EMBL/GenBank/DDBJ whole genome shotgun (WGS) entry which is preliminary data.</text>
</comment>
<dbReference type="InterPro" id="IPR036259">
    <property type="entry name" value="MFS_trans_sf"/>
</dbReference>
<evidence type="ECO:0000256" key="2">
    <source>
        <dbReference type="ARBA" id="ARBA00022475"/>
    </source>
</evidence>
<dbReference type="CDD" id="cd17324">
    <property type="entry name" value="MFS_NepI_like"/>
    <property type="match status" value="1"/>
</dbReference>
<evidence type="ECO:0000256" key="4">
    <source>
        <dbReference type="ARBA" id="ARBA00022989"/>
    </source>
</evidence>
<keyword evidence="5 6" id="KW-0472">Membrane</keyword>
<feature type="transmembrane region" description="Helical" evidence="6">
    <location>
        <begin position="280"/>
        <end position="301"/>
    </location>
</feature>
<feature type="transmembrane region" description="Helical" evidence="6">
    <location>
        <begin position="40"/>
        <end position="63"/>
    </location>
</feature>
<name>A0ABP7GLJ4_9MICO</name>
<dbReference type="EMBL" id="BAABAF010000007">
    <property type="protein sequence ID" value="GAA3767788.1"/>
    <property type="molecule type" value="Genomic_DNA"/>
</dbReference>
<evidence type="ECO:0000313" key="8">
    <source>
        <dbReference type="EMBL" id="GAA3767788.1"/>
    </source>
</evidence>
<proteinExistence type="predicted"/>
<comment type="subcellular location">
    <subcellularLocation>
        <location evidence="1">Cell membrane</location>
        <topology evidence="1">Multi-pass membrane protein</topology>
    </subcellularLocation>
</comment>
<protein>
    <submittedName>
        <fullName evidence="8">MFS transporter</fullName>
    </submittedName>
</protein>
<feature type="transmembrane region" description="Helical" evidence="6">
    <location>
        <begin position="174"/>
        <end position="193"/>
    </location>
</feature>
<evidence type="ECO:0000259" key="7">
    <source>
        <dbReference type="PROSITE" id="PS50850"/>
    </source>
</evidence>
<reference evidence="9" key="1">
    <citation type="journal article" date="2019" name="Int. J. Syst. Evol. Microbiol.">
        <title>The Global Catalogue of Microorganisms (GCM) 10K type strain sequencing project: providing services to taxonomists for standard genome sequencing and annotation.</title>
        <authorList>
            <consortium name="The Broad Institute Genomics Platform"/>
            <consortium name="The Broad Institute Genome Sequencing Center for Infectious Disease"/>
            <person name="Wu L."/>
            <person name="Ma J."/>
        </authorList>
    </citation>
    <scope>NUCLEOTIDE SEQUENCE [LARGE SCALE GENOMIC DNA]</scope>
    <source>
        <strain evidence="9">JCM 16950</strain>
    </source>
</reference>
<dbReference type="Proteomes" id="UP001500540">
    <property type="component" value="Unassembled WGS sequence"/>
</dbReference>
<evidence type="ECO:0000256" key="5">
    <source>
        <dbReference type="ARBA" id="ARBA00023136"/>
    </source>
</evidence>
<feature type="transmembrane region" description="Helical" evidence="6">
    <location>
        <begin position="247"/>
        <end position="268"/>
    </location>
</feature>
<feature type="domain" description="Major facilitator superfamily (MFS) profile" evidence="7">
    <location>
        <begin position="41"/>
        <end position="428"/>
    </location>
</feature>
<gene>
    <name evidence="8" type="ORF">GCM10022240_20250</name>
</gene>
<dbReference type="InterPro" id="IPR011701">
    <property type="entry name" value="MFS"/>
</dbReference>
<keyword evidence="9" id="KW-1185">Reference proteome</keyword>
<organism evidence="8 9">
    <name type="scientific">Microbacterium kribbense</name>
    <dbReference type="NCBI Taxonomy" id="433645"/>
    <lineage>
        <taxon>Bacteria</taxon>
        <taxon>Bacillati</taxon>
        <taxon>Actinomycetota</taxon>
        <taxon>Actinomycetes</taxon>
        <taxon>Micrococcales</taxon>
        <taxon>Microbacteriaceae</taxon>
        <taxon>Microbacterium</taxon>
    </lineage>
</organism>
<dbReference type="SUPFAM" id="SSF103473">
    <property type="entry name" value="MFS general substrate transporter"/>
    <property type="match status" value="1"/>
</dbReference>
<accession>A0ABP7GLJ4</accession>
<feature type="transmembrane region" description="Helical" evidence="6">
    <location>
        <begin position="116"/>
        <end position="137"/>
    </location>
</feature>
<feature type="transmembrane region" description="Helical" evidence="6">
    <location>
        <begin position="313"/>
        <end position="344"/>
    </location>
</feature>
<evidence type="ECO:0000256" key="6">
    <source>
        <dbReference type="SAM" id="Phobius"/>
    </source>
</evidence>
<feature type="transmembrane region" description="Helical" evidence="6">
    <location>
        <begin position="384"/>
        <end position="417"/>
    </location>
</feature>
<dbReference type="PANTHER" id="PTHR43124:SF3">
    <property type="entry name" value="CHLORAMPHENICOL EFFLUX PUMP RV0191"/>
    <property type="match status" value="1"/>
</dbReference>
<dbReference type="InterPro" id="IPR020846">
    <property type="entry name" value="MFS_dom"/>
</dbReference>
<dbReference type="PROSITE" id="PS50850">
    <property type="entry name" value="MFS"/>
    <property type="match status" value="1"/>
</dbReference>
<evidence type="ECO:0000313" key="9">
    <source>
        <dbReference type="Proteomes" id="UP001500540"/>
    </source>
</evidence>
<keyword evidence="3 6" id="KW-0812">Transmembrane</keyword>
<feature type="transmembrane region" description="Helical" evidence="6">
    <location>
        <begin position="149"/>
        <end position="167"/>
    </location>
</feature>
<keyword evidence="2" id="KW-1003">Cell membrane</keyword>
<dbReference type="Gene3D" id="1.20.1250.20">
    <property type="entry name" value="MFS general substrate transporter like domains"/>
    <property type="match status" value="1"/>
</dbReference>
<evidence type="ECO:0000256" key="1">
    <source>
        <dbReference type="ARBA" id="ARBA00004651"/>
    </source>
</evidence>
<keyword evidence="4 6" id="KW-1133">Transmembrane helix</keyword>
<dbReference type="Pfam" id="PF07690">
    <property type="entry name" value="MFS_1"/>
    <property type="match status" value="1"/>
</dbReference>
<evidence type="ECO:0000256" key="3">
    <source>
        <dbReference type="ARBA" id="ARBA00022692"/>
    </source>
</evidence>